<dbReference type="SUPFAM" id="SSF57667">
    <property type="entry name" value="beta-beta-alpha zinc fingers"/>
    <property type="match status" value="6"/>
</dbReference>
<feature type="domain" description="C2H2-type" evidence="8">
    <location>
        <begin position="797"/>
        <end position="824"/>
    </location>
</feature>
<dbReference type="Gene3D" id="3.40.1800.20">
    <property type="match status" value="1"/>
</dbReference>
<protein>
    <submittedName>
        <fullName evidence="10">Uncharacterized protein</fullName>
    </submittedName>
</protein>
<feature type="binding site" evidence="6">
    <location>
        <position position="17"/>
    </location>
    <ligand>
        <name>Zn(2+)</name>
        <dbReference type="ChEBI" id="CHEBI:29105"/>
    </ligand>
</feature>
<evidence type="ECO:0000256" key="5">
    <source>
        <dbReference type="PROSITE-ProRule" id="PRU00042"/>
    </source>
</evidence>
<evidence type="ECO:0000259" key="8">
    <source>
        <dbReference type="PROSITE" id="PS50157"/>
    </source>
</evidence>
<feature type="domain" description="ZAD" evidence="9">
    <location>
        <begin position="12"/>
        <end position="90"/>
    </location>
</feature>
<evidence type="ECO:0000313" key="11">
    <source>
        <dbReference type="EMBL" id="JAS32862.1"/>
    </source>
</evidence>
<accession>A0A1B6CD48</accession>
<feature type="binding site" evidence="6">
    <location>
        <position position="63"/>
    </location>
    <ligand>
        <name>Zn(2+)</name>
        <dbReference type="ChEBI" id="CHEBI:29105"/>
    </ligand>
</feature>
<evidence type="ECO:0000256" key="7">
    <source>
        <dbReference type="SAM" id="MobiDB-lite"/>
    </source>
</evidence>
<dbReference type="InterPro" id="IPR013087">
    <property type="entry name" value="Znf_C2H2_type"/>
</dbReference>
<feature type="domain" description="C2H2-type" evidence="8">
    <location>
        <begin position="1037"/>
        <end position="1067"/>
    </location>
</feature>
<feature type="binding site" evidence="6">
    <location>
        <position position="14"/>
    </location>
    <ligand>
        <name>Zn(2+)</name>
        <dbReference type="ChEBI" id="CHEBI:29105"/>
    </ligand>
</feature>
<dbReference type="Pfam" id="PF07776">
    <property type="entry name" value="zf-AD"/>
    <property type="match status" value="1"/>
</dbReference>
<sequence length="1555" mass="178161">MSEEIQIDDINGICRLCLKCDFTIIPIFGREIRNRDCIPLSRKILDCVSIKVQNKDDLPKMICVGCVSQIDSWHGFKNICDKSQEKLINWLNKQLLIDDQSSSDIIIQDIPSSCQEIVVLDSDEEMQVEKSNYKLVQSKLIDKNSLSVDAMIVTNDEDDCDVVSLRSSSESIKSNLDSNNLKISGTCSLISDSTKQNNVALENAGYDSDSNGEINGNSKNLEKIENPVINDLICSNNTSNDENLNKPLFKNGDSIIVNSTSKSDSPQMHQNQAKCDLDEIISNTKDIYKNNTENDLEFSEDKIISLVVESLIKSVEKEKSQETTVKNSVDNDALVVDSVANDDSNIVVMHNKNNTDSICDDTNIVIEGITSLVEEKKLVENKSVKNSLQQLNKKERQEENQSDIVVLSSSYEDNNSNLEIARVQIKEEPMSEEEAEVNVDESFICHVSIKKEPVDSNDVQDIKPNIHKINISMEMSKYNPQTRKNGKVYCEPCRSTFPNRHKYVRHTQSNRHQINLELFFSGEETIMRKKSTEFSYPTHYKLRNSVDNLVSRNLNDCGRFECPVCSSIFNLKRNFLHHLKLKHYALYINGTGTDSSGSNHFDTTYFNIPCPNCGNKFPSNKSLKLHVAMMHQPLDNECKNCNRKFLRRTAMIAHIRYCGLQSSSHVCSICSKEFTTTASFVAHKQNCKLPKPQVSAHQSQLLYCTLCTENFKTTSDLITHVRSNHSVQDMNKNISTEEVVKTTNNHSTPAYEGSKPNEQPKPTSDDNILYCKYCSRTFYNHGALSSHLGYHTRKESFECKLCPNITKTIKSFKQHMRKHLNESNNRSMCWICYTPFATPERLRKHKPVHIKLRIFKCNRCENSYHSLIALTRHKKRDHNIDNTVKENEISEEINPQFVELQQESEIDESEEQDQPQCKVCKKKFSTIGNLKRHSYLHIKIKKPILPPTSLVFSAAGHYRCTNCSKMCGTLAGLRTHYKYCIIRGKNVAIGFPKRSLNPKQRVRCDKCKQLFASKACLYKHKYLKRCPLVDKTKLGAYSCLSCQKLFTTLPSLQRHMSHCNISTDKKAICEHCGMHFSSFLVLSGHIQQCGQNILNNTCTICNQRFTNPEELKSHSQTCVMEEVATPNTRGAVSTCNICSKEFKYAKSMESHIFKCHPEDLFNCFKCLNRFISHEDLKDHELICPGHKLKPNHEPRVSQAMKFKCSKCNEVCMSLEDLEIHSFNCEEESSRETEMKSRIGYHCRLCGKKFNSRSSLYRHKLESHSTTQLPEDQPPYLCTKCPGLSFHKKKGLLEHLEWHDVQEKIKKDSKQEKSDTDVKLTCELCDEQFVTESLYQDHMEAHMNIDLESNLDNMPTSSKQASDLVHCDICNKGFDNKQSLKSHRASHFRNRSPFTSNKVHLQTTPKSKVKHVKCNVCFKWLSKNSIIKHRRIHTREGSSNSYSGQSAITHNSKNNSLQLDDSIQSLSESQTVFPCTICNKIFGLRKSLHDHLKNHNLERLDEKMILKIDDYDDGASTSSMYECKFCDLTWNHKIEYIKHLSTKRHKELEEQLEGII</sequence>
<evidence type="ECO:0000256" key="4">
    <source>
        <dbReference type="ARBA" id="ARBA00022833"/>
    </source>
</evidence>
<feature type="domain" description="C2H2-type" evidence="8">
    <location>
        <begin position="702"/>
        <end position="730"/>
    </location>
</feature>
<feature type="domain" description="C2H2-type" evidence="8">
    <location>
        <begin position="665"/>
        <end position="692"/>
    </location>
</feature>
<feature type="domain" description="C2H2-type" evidence="8">
    <location>
        <begin position="608"/>
        <end position="631"/>
    </location>
</feature>
<dbReference type="EMBL" id="GEDC01004436">
    <property type="protein sequence ID" value="JAS32862.1"/>
    <property type="molecule type" value="Transcribed_RNA"/>
</dbReference>
<dbReference type="SUPFAM" id="SSF57716">
    <property type="entry name" value="Glucocorticoid receptor-like (DNA-binding domain)"/>
    <property type="match status" value="1"/>
</dbReference>
<feature type="domain" description="C2H2-type" evidence="8">
    <location>
        <begin position="915"/>
        <end position="942"/>
    </location>
</feature>
<dbReference type="SMART" id="SM00868">
    <property type="entry name" value="zf-AD"/>
    <property type="match status" value="1"/>
</dbReference>
<feature type="region of interest" description="Disordered" evidence="7">
    <location>
        <begin position="743"/>
        <end position="763"/>
    </location>
</feature>
<organism evidence="10">
    <name type="scientific">Clastoptera arizonana</name>
    <name type="common">Arizona spittle bug</name>
    <dbReference type="NCBI Taxonomy" id="38151"/>
    <lineage>
        <taxon>Eukaryota</taxon>
        <taxon>Metazoa</taxon>
        <taxon>Ecdysozoa</taxon>
        <taxon>Arthropoda</taxon>
        <taxon>Hexapoda</taxon>
        <taxon>Insecta</taxon>
        <taxon>Pterygota</taxon>
        <taxon>Neoptera</taxon>
        <taxon>Paraneoptera</taxon>
        <taxon>Hemiptera</taxon>
        <taxon>Auchenorrhyncha</taxon>
        <taxon>Cercopoidea</taxon>
        <taxon>Clastopteridae</taxon>
        <taxon>Clastoptera</taxon>
    </lineage>
</organism>
<evidence type="ECO:0000313" key="10">
    <source>
        <dbReference type="EMBL" id="JAS11376.1"/>
    </source>
</evidence>
<feature type="domain" description="C2H2-type" evidence="8">
    <location>
        <begin position="1364"/>
        <end position="1391"/>
    </location>
</feature>
<evidence type="ECO:0000256" key="3">
    <source>
        <dbReference type="ARBA" id="ARBA00022771"/>
    </source>
</evidence>
<dbReference type="GO" id="GO:0005634">
    <property type="term" value="C:nucleus"/>
    <property type="evidence" value="ECO:0007669"/>
    <property type="project" value="InterPro"/>
</dbReference>
<dbReference type="PROSITE" id="PS00028">
    <property type="entry name" value="ZINC_FINGER_C2H2_1"/>
    <property type="match status" value="14"/>
</dbReference>
<keyword evidence="1 6" id="KW-0479">Metal-binding</keyword>
<dbReference type="SMART" id="SM00451">
    <property type="entry name" value="ZnF_U1"/>
    <property type="match status" value="6"/>
</dbReference>
<dbReference type="EMBL" id="GEDC01025922">
    <property type="protein sequence ID" value="JAS11376.1"/>
    <property type="molecule type" value="Transcribed_RNA"/>
</dbReference>
<feature type="domain" description="C2H2-type" evidence="8">
    <location>
        <begin position="1240"/>
        <end position="1268"/>
    </location>
</feature>
<proteinExistence type="predicted"/>
<dbReference type="PROSITE" id="PS51915">
    <property type="entry name" value="ZAD"/>
    <property type="match status" value="1"/>
</dbReference>
<feature type="domain" description="C2H2-type" evidence="8">
    <location>
        <begin position="769"/>
        <end position="796"/>
    </location>
</feature>
<evidence type="ECO:0000256" key="6">
    <source>
        <dbReference type="PROSITE-ProRule" id="PRU01263"/>
    </source>
</evidence>
<dbReference type="PANTHER" id="PTHR24379:SF121">
    <property type="entry name" value="C2H2-TYPE DOMAIN-CONTAINING PROTEIN"/>
    <property type="match status" value="1"/>
</dbReference>
<dbReference type="PROSITE" id="PS50157">
    <property type="entry name" value="ZINC_FINGER_C2H2_2"/>
    <property type="match status" value="11"/>
</dbReference>
<dbReference type="Pfam" id="PF12874">
    <property type="entry name" value="zf-met"/>
    <property type="match status" value="2"/>
</dbReference>
<keyword evidence="4 6" id="KW-0862">Zinc</keyword>
<dbReference type="Gene3D" id="3.30.160.60">
    <property type="entry name" value="Classic Zinc Finger"/>
    <property type="match status" value="11"/>
</dbReference>
<evidence type="ECO:0000256" key="2">
    <source>
        <dbReference type="ARBA" id="ARBA00022737"/>
    </source>
</evidence>
<dbReference type="GO" id="GO:0003676">
    <property type="term" value="F:nucleic acid binding"/>
    <property type="evidence" value="ECO:0007669"/>
    <property type="project" value="InterPro"/>
</dbReference>
<gene>
    <name evidence="10" type="ORF">g.14570</name>
    <name evidence="11" type="ORF">g.14574</name>
</gene>
<feature type="domain" description="C2H2-type" evidence="8">
    <location>
        <begin position="1472"/>
        <end position="1499"/>
    </location>
</feature>
<feature type="binding site" evidence="6">
    <location>
        <position position="66"/>
    </location>
    <ligand>
        <name>Zn(2+)</name>
        <dbReference type="ChEBI" id="CHEBI:29105"/>
    </ligand>
</feature>
<keyword evidence="2" id="KW-0677">Repeat</keyword>
<dbReference type="InterPro" id="IPR036236">
    <property type="entry name" value="Znf_C2H2_sf"/>
</dbReference>
<name>A0A1B6CD48_9HEMI</name>
<evidence type="ECO:0000259" key="9">
    <source>
        <dbReference type="PROSITE" id="PS51915"/>
    </source>
</evidence>
<reference evidence="10" key="1">
    <citation type="submission" date="2015-12" db="EMBL/GenBank/DDBJ databases">
        <title>De novo transcriptome assembly of four potential Pierce s Disease insect vectors from Arizona vineyards.</title>
        <authorList>
            <person name="Tassone E.E."/>
        </authorList>
    </citation>
    <scope>NUCLEOTIDE SEQUENCE</scope>
</reference>
<keyword evidence="3 5" id="KW-0863">Zinc-finger</keyword>
<feature type="domain" description="C2H2-type" evidence="8">
    <location>
        <begin position="855"/>
        <end position="883"/>
    </location>
</feature>
<evidence type="ECO:0000256" key="1">
    <source>
        <dbReference type="ARBA" id="ARBA00022723"/>
    </source>
</evidence>
<dbReference type="GO" id="GO:0008270">
    <property type="term" value="F:zinc ion binding"/>
    <property type="evidence" value="ECO:0007669"/>
    <property type="project" value="UniProtKB-UniRule"/>
</dbReference>
<dbReference type="InterPro" id="IPR003604">
    <property type="entry name" value="Matrin/U1-like-C_Znf_C2H2"/>
</dbReference>
<dbReference type="InterPro" id="IPR012934">
    <property type="entry name" value="Znf_AD"/>
</dbReference>
<dbReference type="SMART" id="SM00355">
    <property type="entry name" value="ZnF_C2H2"/>
    <property type="match status" value="26"/>
</dbReference>
<dbReference type="PANTHER" id="PTHR24379">
    <property type="entry name" value="KRAB AND ZINC FINGER DOMAIN-CONTAINING"/>
    <property type="match status" value="1"/>
</dbReference>